<dbReference type="RefSeq" id="WP_131901975.1">
    <property type="nucleotide sequence ID" value="NZ_SMKU01000323.1"/>
</dbReference>
<gene>
    <name evidence="1" type="ORF">E1298_37560</name>
</gene>
<comment type="caution">
    <text evidence="1">The sequence shown here is derived from an EMBL/GenBank/DDBJ whole genome shotgun (WGS) entry which is preliminary data.</text>
</comment>
<organism evidence="1 2">
    <name type="scientific">Actinomadura rubrisoli</name>
    <dbReference type="NCBI Taxonomy" id="2530368"/>
    <lineage>
        <taxon>Bacteria</taxon>
        <taxon>Bacillati</taxon>
        <taxon>Actinomycetota</taxon>
        <taxon>Actinomycetes</taxon>
        <taxon>Streptosporangiales</taxon>
        <taxon>Thermomonosporaceae</taxon>
        <taxon>Actinomadura</taxon>
    </lineage>
</organism>
<evidence type="ECO:0000313" key="1">
    <source>
        <dbReference type="EMBL" id="TDD69365.1"/>
    </source>
</evidence>
<keyword evidence="2" id="KW-1185">Reference proteome</keyword>
<name>A0A4R5ACE2_9ACTN</name>
<evidence type="ECO:0000313" key="2">
    <source>
        <dbReference type="Proteomes" id="UP000294513"/>
    </source>
</evidence>
<reference evidence="1 2" key="1">
    <citation type="submission" date="2019-03" db="EMBL/GenBank/DDBJ databases">
        <title>Draft genome sequences of novel Actinobacteria.</title>
        <authorList>
            <person name="Sahin N."/>
            <person name="Ay H."/>
            <person name="Saygin H."/>
        </authorList>
    </citation>
    <scope>NUCLEOTIDE SEQUENCE [LARGE SCALE GENOMIC DNA]</scope>
    <source>
        <strain evidence="1 2">H3C3</strain>
    </source>
</reference>
<dbReference type="EMBL" id="SMKU01000323">
    <property type="protein sequence ID" value="TDD69365.1"/>
    <property type="molecule type" value="Genomic_DNA"/>
</dbReference>
<accession>A0A4R5ACE2</accession>
<proteinExistence type="predicted"/>
<sequence length="114" mass="12408">MSWFQLLRKRLSGRRPTDGWPMPGQPSVLTLVLPDELTEQEFTDGIGQALGDSRDAFADQARHTAALAGRETHDEVRRAYLTGRSHAFSEAVARTDAAVAKVFGLDGQRPGASS</sequence>
<dbReference type="OrthoDB" id="9959242at2"/>
<dbReference type="AlphaFoldDB" id="A0A4R5ACE2"/>
<protein>
    <submittedName>
        <fullName evidence="1">Uncharacterized protein</fullName>
    </submittedName>
</protein>
<dbReference type="Proteomes" id="UP000294513">
    <property type="component" value="Unassembled WGS sequence"/>
</dbReference>